<feature type="transmembrane region" description="Helical" evidence="3">
    <location>
        <begin position="377"/>
        <end position="402"/>
    </location>
</feature>
<dbReference type="SUPFAM" id="SSF52058">
    <property type="entry name" value="L domain-like"/>
    <property type="match status" value="1"/>
</dbReference>
<dbReference type="RefSeq" id="XP_030081249.1">
    <property type="nucleotide sequence ID" value="XM_030225389.1"/>
</dbReference>
<dbReference type="InterPro" id="IPR032675">
    <property type="entry name" value="LRR_dom_sf"/>
</dbReference>
<dbReference type="PANTHER" id="PTHR24373:SF275">
    <property type="entry name" value="TIR DOMAIN-CONTAINING PROTEIN"/>
    <property type="match status" value="1"/>
</dbReference>
<dbReference type="AlphaFoldDB" id="A0A6J2SZD0"/>
<keyword evidence="3" id="KW-0812">Transmembrane</keyword>
<evidence type="ECO:0000256" key="3">
    <source>
        <dbReference type="SAM" id="Phobius"/>
    </source>
</evidence>
<gene>
    <name evidence="5" type="primary">LOC111600137</name>
</gene>
<evidence type="ECO:0000313" key="4">
    <source>
        <dbReference type="Proteomes" id="UP000504633"/>
    </source>
</evidence>
<dbReference type="GeneID" id="111600137"/>
<keyword evidence="3" id="KW-0472">Membrane</keyword>
<proteinExistence type="predicted"/>
<keyword evidence="3" id="KW-1133">Transmembrane helix</keyword>
<sequence length="508" mass="57797">MFKTKSFDLKNDEAGKKREHLYQPRKAQWLKYIMQPATIAFVIILIVCNIDFSDEPDEESPSMNKTDCREHLSLLFENYHFPNGAIQRNIFYGEYTLQSLVLSNCQLKHIADGTFDQKSLRNIQNLELINTKLRKLTNETFRGLNKLSNFTLINRRRSLSCKGFLLPVAHSLRAAKISLQYTNYKVYKPAYFFGQAVYKQLKVLDLSGNNIGETVEINSFGNMPALESLNLANYDSEAIDATTTTTTIANTTRATSNRDNQAPAKTTKAPSTTTTTTPISTVWTRPIPTDWTTTIPTTWTTDDTPSDLTTAWDIPTTTDLANDDSLLYDDIICVNAERETLSTTSIAYNAQITIVEDSQGKSCLRELLWFEAHSVPIITSAIVGMLLCVTLGLFAIYGILWLRPTWLWGSKRLLRPTSQSNTMLLLPRDYEKEAYDTIRYPDSKGNINEYASYYRHLEAQLYRGESNKYNVPPIERAPSIPPSLSKSTISTNPNTYTYECFELYEELY</sequence>
<keyword evidence="1" id="KW-0732">Signal</keyword>
<dbReference type="PANTHER" id="PTHR24373">
    <property type="entry name" value="SLIT RELATED LEUCINE-RICH REPEAT NEURONAL PROTEIN"/>
    <property type="match status" value="1"/>
</dbReference>
<protein>
    <submittedName>
        <fullName evidence="5">Uncharacterized protein LOC111600137</fullName>
    </submittedName>
</protein>
<dbReference type="OMA" id="KYICPPR"/>
<reference evidence="5" key="1">
    <citation type="submission" date="2025-08" db="UniProtKB">
        <authorList>
            <consortium name="RefSeq"/>
        </authorList>
    </citation>
    <scope>IDENTIFICATION</scope>
    <source>
        <strain evidence="5">15085-1641.00</strain>
        <tissue evidence="5">Whole body</tissue>
    </source>
</reference>
<evidence type="ECO:0000313" key="5">
    <source>
        <dbReference type="RefSeq" id="XP_030081249.1"/>
    </source>
</evidence>
<dbReference type="Proteomes" id="UP000504633">
    <property type="component" value="Unplaced"/>
</dbReference>
<organism evidence="4 5">
    <name type="scientific">Drosophila hydei</name>
    <name type="common">Fruit fly</name>
    <dbReference type="NCBI Taxonomy" id="7224"/>
    <lineage>
        <taxon>Eukaryota</taxon>
        <taxon>Metazoa</taxon>
        <taxon>Ecdysozoa</taxon>
        <taxon>Arthropoda</taxon>
        <taxon>Hexapoda</taxon>
        <taxon>Insecta</taxon>
        <taxon>Pterygota</taxon>
        <taxon>Neoptera</taxon>
        <taxon>Endopterygota</taxon>
        <taxon>Diptera</taxon>
        <taxon>Brachycera</taxon>
        <taxon>Muscomorpha</taxon>
        <taxon>Ephydroidea</taxon>
        <taxon>Drosophilidae</taxon>
        <taxon>Drosophila</taxon>
    </lineage>
</organism>
<dbReference type="InterPro" id="IPR050328">
    <property type="entry name" value="Dev_Immune_Receptor"/>
</dbReference>
<dbReference type="KEGG" id="dhe:111600137"/>
<dbReference type="Gene3D" id="3.80.10.10">
    <property type="entry name" value="Ribonuclease Inhibitor"/>
    <property type="match status" value="1"/>
</dbReference>
<evidence type="ECO:0000256" key="1">
    <source>
        <dbReference type="ARBA" id="ARBA00022729"/>
    </source>
</evidence>
<evidence type="ECO:0000256" key="2">
    <source>
        <dbReference type="SAM" id="MobiDB-lite"/>
    </source>
</evidence>
<feature type="region of interest" description="Disordered" evidence="2">
    <location>
        <begin position="253"/>
        <end position="280"/>
    </location>
</feature>
<dbReference type="OrthoDB" id="26525at2759"/>
<keyword evidence="4" id="KW-1185">Reference proteome</keyword>
<name>A0A6J2SZD0_DROHY</name>
<accession>A0A6J2SZD0</accession>